<sequence length="269" mass="30197">MSTYFEVIGDDKRVVIDDKFACMEVVDSFPLSQCKKEDMFSNAAGAGHNYYYKFPSGHSIPDDALVGISLNGITSEVPFSYFAIGDTIRFYGDGSAVAQVGIVGIERDDIIATSTLYMFNHATRTPSEHGTGLEIINDKKEIVFSSERPYINVLKCGNDEKDSVSTASTKPIIACNLGYDYFYEFYEQSHHSSPQGVENLKRPTYILKNQVVSVVPRFFNTFWVGDSEPPKYNPDTGGWTYPDNGRPEYGGFYEFDAWYNYGWLVGTIC</sequence>
<accession>A0A8S5U323</accession>
<proteinExistence type="predicted"/>
<evidence type="ECO:0000313" key="1">
    <source>
        <dbReference type="EMBL" id="DAF88842.1"/>
    </source>
</evidence>
<dbReference type="EMBL" id="BK015997">
    <property type="protein sequence ID" value="DAF88842.1"/>
    <property type="molecule type" value="Genomic_DNA"/>
</dbReference>
<name>A0A8S5U323_9CAUD</name>
<protein>
    <submittedName>
        <fullName evidence="1">Uncharacterized protein</fullName>
    </submittedName>
</protein>
<organism evidence="1">
    <name type="scientific">Siphoviridae sp. ctFbM77</name>
    <dbReference type="NCBI Taxonomy" id="2825405"/>
    <lineage>
        <taxon>Viruses</taxon>
        <taxon>Duplodnaviria</taxon>
        <taxon>Heunggongvirae</taxon>
        <taxon>Uroviricota</taxon>
        <taxon>Caudoviricetes</taxon>
    </lineage>
</organism>
<reference evidence="1" key="1">
    <citation type="journal article" date="2021" name="Proc. Natl. Acad. Sci. U.S.A.">
        <title>A Catalog of Tens of Thousands of Viruses from Human Metagenomes Reveals Hidden Associations with Chronic Diseases.</title>
        <authorList>
            <person name="Tisza M.J."/>
            <person name="Buck C.B."/>
        </authorList>
    </citation>
    <scope>NUCLEOTIDE SEQUENCE</scope>
    <source>
        <strain evidence="1">CtFbM77</strain>
    </source>
</reference>